<keyword evidence="3" id="KW-1185">Reference proteome</keyword>
<name>U4TTH1_9LACO</name>
<keyword evidence="1" id="KW-0472">Membrane</keyword>
<dbReference type="Proteomes" id="UP000030647">
    <property type="component" value="Unassembled WGS sequence"/>
</dbReference>
<sequence length="62" mass="7020">MFKYLKSNFWGVCVTCILLFCQQGAIVFTSARSANTLNALISLRWTPFIQAILIQFAGWVAF</sequence>
<dbReference type="EMBL" id="KI271588">
    <property type="protein sequence ID" value="ERL65183.1"/>
    <property type="molecule type" value="Genomic_DNA"/>
</dbReference>
<dbReference type="RefSeq" id="WP_022529443.1">
    <property type="nucleotide sequence ID" value="NZ_KI271588.1"/>
</dbReference>
<organism evidence="2 3">
    <name type="scientific">Schleiferilactobacillus shenzhenensis LY-73</name>
    <dbReference type="NCBI Taxonomy" id="1231336"/>
    <lineage>
        <taxon>Bacteria</taxon>
        <taxon>Bacillati</taxon>
        <taxon>Bacillota</taxon>
        <taxon>Bacilli</taxon>
        <taxon>Lactobacillales</taxon>
        <taxon>Lactobacillaceae</taxon>
        <taxon>Schleiferilactobacillus</taxon>
    </lineage>
</organism>
<evidence type="ECO:0000313" key="2">
    <source>
        <dbReference type="EMBL" id="ERL65183.1"/>
    </source>
</evidence>
<reference evidence="3" key="1">
    <citation type="journal article" date="2013" name="Genome Announc.">
        <title>Whole-Genome Sequencing of Lactobacillus shenzhenensis Strain LY-73T.</title>
        <authorList>
            <person name="Lin Z."/>
            <person name="Liu Z."/>
            <person name="Yang R."/>
            <person name="Zou Y."/>
            <person name="Wan D."/>
            <person name="Chen J."/>
            <person name="Guo M."/>
            <person name="Zhao J."/>
            <person name="Fang C."/>
            <person name="Yang R."/>
            <person name="Liu F."/>
        </authorList>
    </citation>
    <scope>NUCLEOTIDE SEQUENCE [LARGE SCALE GENOMIC DNA]</scope>
    <source>
        <strain evidence="3">LY-73</strain>
    </source>
</reference>
<keyword evidence="1" id="KW-1133">Transmembrane helix</keyword>
<accession>U4TTH1</accession>
<feature type="transmembrane region" description="Helical" evidence="1">
    <location>
        <begin position="43"/>
        <end position="61"/>
    </location>
</feature>
<protein>
    <submittedName>
        <fullName evidence="2">Uncharacterized protein</fullName>
    </submittedName>
</protein>
<evidence type="ECO:0000313" key="3">
    <source>
        <dbReference type="Proteomes" id="UP000030647"/>
    </source>
</evidence>
<keyword evidence="1" id="KW-0812">Transmembrane</keyword>
<evidence type="ECO:0000256" key="1">
    <source>
        <dbReference type="SAM" id="Phobius"/>
    </source>
</evidence>
<gene>
    <name evidence="2" type="ORF">L248_2858</name>
</gene>
<dbReference type="AlphaFoldDB" id="U4TTH1"/>
<proteinExistence type="predicted"/>
<dbReference type="HOGENOM" id="CLU_2898655_0_0_9"/>